<dbReference type="EMBL" id="QRYP01000015">
    <property type="protein sequence ID" value="RGU97259.1"/>
    <property type="molecule type" value="Genomic_DNA"/>
</dbReference>
<dbReference type="AlphaFoldDB" id="A0AA92TSI3"/>
<dbReference type="SUPFAM" id="SSF81301">
    <property type="entry name" value="Nucleotidyltransferase"/>
    <property type="match status" value="1"/>
</dbReference>
<dbReference type="Gene3D" id="3.30.460.10">
    <property type="entry name" value="Beta Polymerase, domain 2"/>
    <property type="match status" value="1"/>
</dbReference>
<accession>A0AA92TSI3</accession>
<organism evidence="2 3">
    <name type="scientific">Segatella copri</name>
    <dbReference type="NCBI Taxonomy" id="165179"/>
    <lineage>
        <taxon>Bacteria</taxon>
        <taxon>Pseudomonadati</taxon>
        <taxon>Bacteroidota</taxon>
        <taxon>Bacteroidia</taxon>
        <taxon>Bacteroidales</taxon>
        <taxon>Prevotellaceae</taxon>
        <taxon>Segatella</taxon>
    </lineage>
</organism>
<sequence>MTDIDALIELYEQHKFMYGRFLDNVHSFFLHEPSLNQPPLPVIHSLKWRLKDPEHLRDKLQRKLERGDEINEQNLFEKITDFAGIRVLHLYQNQFVYIHTAIMKFVEEGEWKLVKPPVANTWDPESKKFFESLGLQCNVRDTYYTSIHYVVKPNNERNHVCCEIQVRTLFEEIWGEIAHCINYPHTTESIACKEQLRVLAKFISTGTRLADSIFKSLEEYNSKKNGENT</sequence>
<dbReference type="PANTHER" id="PTHR41773:SF1">
    <property type="entry name" value="RELA_SPOT DOMAIN-CONTAINING PROTEIN"/>
    <property type="match status" value="1"/>
</dbReference>
<gene>
    <name evidence="2" type="ORF">DWW35_07295</name>
</gene>
<dbReference type="Proteomes" id="UP000285236">
    <property type="component" value="Unassembled WGS sequence"/>
</dbReference>
<evidence type="ECO:0000259" key="1">
    <source>
        <dbReference type="SMART" id="SM00954"/>
    </source>
</evidence>
<comment type="caution">
    <text evidence="2">The sequence shown here is derived from an EMBL/GenBank/DDBJ whole genome shotgun (WGS) entry which is preliminary data.</text>
</comment>
<dbReference type="Pfam" id="PF04607">
    <property type="entry name" value="RelA_SpoT"/>
    <property type="match status" value="1"/>
</dbReference>
<dbReference type="GO" id="GO:0015969">
    <property type="term" value="P:guanosine tetraphosphate metabolic process"/>
    <property type="evidence" value="ECO:0007669"/>
    <property type="project" value="InterPro"/>
</dbReference>
<evidence type="ECO:0000313" key="2">
    <source>
        <dbReference type="EMBL" id="RGU97259.1"/>
    </source>
</evidence>
<evidence type="ECO:0000313" key="3">
    <source>
        <dbReference type="Proteomes" id="UP000285236"/>
    </source>
</evidence>
<protein>
    <submittedName>
        <fullName evidence="2">(P)ppGpp synthetase</fullName>
    </submittedName>
</protein>
<proteinExistence type="predicted"/>
<dbReference type="InterPro" id="IPR043519">
    <property type="entry name" value="NT_sf"/>
</dbReference>
<dbReference type="InterPro" id="IPR007685">
    <property type="entry name" value="RelA_SpoT"/>
</dbReference>
<feature type="domain" description="RelA/SpoT" evidence="1">
    <location>
        <begin position="48"/>
        <end position="189"/>
    </location>
</feature>
<name>A0AA92TSI3_9BACT</name>
<reference evidence="2 3" key="1">
    <citation type="submission" date="2018-08" db="EMBL/GenBank/DDBJ databases">
        <title>A genome reference for cultivated species of the human gut microbiota.</title>
        <authorList>
            <person name="Zou Y."/>
            <person name="Xue W."/>
            <person name="Luo G."/>
        </authorList>
    </citation>
    <scope>NUCLEOTIDE SEQUENCE [LARGE SCALE GENOMIC DNA]</scope>
    <source>
        <strain evidence="2 3">AF15-25</strain>
    </source>
</reference>
<dbReference type="SMART" id="SM00954">
    <property type="entry name" value="RelA_SpoT"/>
    <property type="match status" value="1"/>
</dbReference>
<dbReference type="PANTHER" id="PTHR41773">
    <property type="entry name" value="GTP PYROPHOSPHATASE-RELATED"/>
    <property type="match status" value="1"/>
</dbReference>
<dbReference type="CDD" id="cd05399">
    <property type="entry name" value="NT_Rel-Spo_like"/>
    <property type="match status" value="1"/>
</dbReference>
<dbReference type="RefSeq" id="WP_118079974.1">
    <property type="nucleotide sequence ID" value="NZ_QRYP01000015.1"/>
</dbReference>